<comment type="caution">
    <text evidence="2">The sequence shown here is derived from an EMBL/GenBank/DDBJ whole genome shotgun (WGS) entry which is preliminary data.</text>
</comment>
<dbReference type="PATRIC" id="fig|796944.3.peg.1299"/>
<protein>
    <submittedName>
        <fullName evidence="2">Uncharacterized protein</fullName>
    </submittedName>
</protein>
<name>G9WU80_9FIRM</name>
<dbReference type="RefSeq" id="WP_009536472.1">
    <property type="nucleotide sequence ID" value="NZ_JH414504.1"/>
</dbReference>
<dbReference type="AlphaFoldDB" id="G9WU80"/>
<evidence type="ECO:0000256" key="1">
    <source>
        <dbReference type="SAM" id="Phobius"/>
    </source>
</evidence>
<feature type="transmembrane region" description="Helical" evidence="1">
    <location>
        <begin position="33"/>
        <end position="53"/>
    </location>
</feature>
<reference evidence="2 3" key="1">
    <citation type="submission" date="2011-08" db="EMBL/GenBank/DDBJ databases">
        <title>The Genome Sequence of Oribacterium sp. ACB7.</title>
        <authorList>
            <consortium name="The Broad Institute Genome Sequencing Platform"/>
            <person name="Earl A."/>
            <person name="Ward D."/>
            <person name="Feldgarden M."/>
            <person name="Gevers D."/>
            <person name="Sizova M."/>
            <person name="Hazen A."/>
            <person name="Epstein S."/>
            <person name="Young S.K."/>
            <person name="Zeng Q."/>
            <person name="Gargeya S."/>
            <person name="Fitzgerald M."/>
            <person name="Haas B."/>
            <person name="Abouelleil A."/>
            <person name="Alvarado L."/>
            <person name="Arachchi H.M."/>
            <person name="Berlin A."/>
            <person name="Brown A."/>
            <person name="Chapman S.B."/>
            <person name="Chen Z."/>
            <person name="Dunbar C."/>
            <person name="Freedman E."/>
            <person name="Gearin G."/>
            <person name="Gellesch M."/>
            <person name="Goldberg J."/>
            <person name="Griggs A."/>
            <person name="Gujja S."/>
            <person name="Heiman D."/>
            <person name="Howarth C."/>
            <person name="Larson L."/>
            <person name="Lui A."/>
            <person name="MacDonald P.J.P."/>
            <person name="Montmayeur A."/>
            <person name="Murphy C."/>
            <person name="Neiman D."/>
            <person name="Pearson M."/>
            <person name="Priest M."/>
            <person name="Roberts A."/>
            <person name="Saif S."/>
            <person name="Shea T."/>
            <person name="Shenoy N."/>
            <person name="Sisk P."/>
            <person name="Stolte C."/>
            <person name="Sykes S."/>
            <person name="Wortman J."/>
            <person name="Nusbaum C."/>
            <person name="Birren B."/>
        </authorList>
    </citation>
    <scope>NUCLEOTIDE SEQUENCE [LARGE SCALE GENOMIC DNA]</scope>
    <source>
        <strain evidence="2 3">ACB7</strain>
    </source>
</reference>
<dbReference type="HOGENOM" id="CLU_179877_2_1_9"/>
<dbReference type="Proteomes" id="UP000003527">
    <property type="component" value="Unassembled WGS sequence"/>
</dbReference>
<evidence type="ECO:0000313" key="3">
    <source>
        <dbReference type="Proteomes" id="UP000003527"/>
    </source>
</evidence>
<accession>G9WU80</accession>
<dbReference type="EMBL" id="AFZD01000016">
    <property type="protein sequence ID" value="EHL12283.1"/>
    <property type="molecule type" value="Genomic_DNA"/>
</dbReference>
<keyword evidence="1" id="KW-1133">Transmembrane helix</keyword>
<sequence>MKRIFAILALAFILLTLLHFLYTAFTGGSKESLLAHLFLLMIVPTVFYVLQWVTKLIRKDSSESEE</sequence>
<proteinExistence type="predicted"/>
<evidence type="ECO:0000313" key="2">
    <source>
        <dbReference type="EMBL" id="EHL12283.1"/>
    </source>
</evidence>
<keyword evidence="1" id="KW-0812">Transmembrane</keyword>
<keyword evidence="1" id="KW-0472">Membrane</keyword>
<keyword evidence="3" id="KW-1185">Reference proteome</keyword>
<organism evidence="2 3">
    <name type="scientific">Oribacterium asaccharolyticum ACB7</name>
    <dbReference type="NCBI Taxonomy" id="796944"/>
    <lineage>
        <taxon>Bacteria</taxon>
        <taxon>Bacillati</taxon>
        <taxon>Bacillota</taxon>
        <taxon>Clostridia</taxon>
        <taxon>Lachnospirales</taxon>
        <taxon>Lachnospiraceae</taxon>
        <taxon>Oribacterium</taxon>
    </lineage>
</organism>
<gene>
    <name evidence="2" type="ORF">HMPREF9624_00590</name>
</gene>